<reference evidence="2" key="1">
    <citation type="journal article" date="2012" name="Nat. Biotechnol.">
        <title>Reference genome sequence of the model plant Setaria.</title>
        <authorList>
            <person name="Bennetzen J.L."/>
            <person name="Schmutz J."/>
            <person name="Wang H."/>
            <person name="Percifield R."/>
            <person name="Hawkins J."/>
            <person name="Pontaroli A.C."/>
            <person name="Estep M."/>
            <person name="Feng L."/>
            <person name="Vaughn J.N."/>
            <person name="Grimwood J."/>
            <person name="Jenkins J."/>
            <person name="Barry K."/>
            <person name="Lindquist E."/>
            <person name="Hellsten U."/>
            <person name="Deshpande S."/>
            <person name="Wang X."/>
            <person name="Wu X."/>
            <person name="Mitros T."/>
            <person name="Triplett J."/>
            <person name="Yang X."/>
            <person name="Ye C.Y."/>
            <person name="Mauro-Herrera M."/>
            <person name="Wang L."/>
            <person name="Li P."/>
            <person name="Sharma M."/>
            <person name="Sharma R."/>
            <person name="Ronald P.C."/>
            <person name="Panaud O."/>
            <person name="Kellogg E.A."/>
            <person name="Brutnell T.P."/>
            <person name="Doust A.N."/>
            <person name="Tuskan G.A."/>
            <person name="Rokhsar D."/>
            <person name="Devos K.M."/>
        </authorList>
    </citation>
    <scope>NUCLEOTIDE SEQUENCE [LARGE SCALE GENOMIC DNA]</scope>
    <source>
        <strain evidence="2">Yugu1</strain>
    </source>
</reference>
<protein>
    <submittedName>
        <fullName evidence="2">Uncharacterized protein</fullName>
    </submittedName>
</protein>
<feature type="compositionally biased region" description="Low complexity" evidence="1">
    <location>
        <begin position="27"/>
        <end position="44"/>
    </location>
</feature>
<dbReference type="AlphaFoldDB" id="A0A368PUV6"/>
<dbReference type="EMBL" id="CM003529">
    <property type="protein sequence ID" value="RCV09515.1"/>
    <property type="molecule type" value="Genomic_DNA"/>
</dbReference>
<name>A0A368PUV6_SETIT</name>
<proteinExistence type="predicted"/>
<reference evidence="2" key="2">
    <citation type="submission" date="2015-07" db="EMBL/GenBank/DDBJ databases">
        <authorList>
            <person name="Noorani M."/>
        </authorList>
    </citation>
    <scope>NUCLEOTIDE SEQUENCE</scope>
    <source>
        <strain evidence="2">Yugu1</strain>
    </source>
</reference>
<gene>
    <name evidence="2" type="ORF">SETIT_2G035700v2</name>
</gene>
<evidence type="ECO:0000256" key="1">
    <source>
        <dbReference type="SAM" id="MobiDB-lite"/>
    </source>
</evidence>
<accession>A0A368PUV6</accession>
<evidence type="ECO:0000313" key="2">
    <source>
        <dbReference type="EMBL" id="RCV09515.1"/>
    </source>
</evidence>
<sequence>MSSSSDDVDVYQRQGHVEVLMPDNVEGATGSSAADTASSAASDGKSIAEKAIAFLPREFAEMARDPKRKAKSNDPGWKYGFWSDTPVRKEFIQICGVDGCYILCTI</sequence>
<dbReference type="KEGG" id="sita:101767378"/>
<feature type="region of interest" description="Disordered" evidence="1">
    <location>
        <begin position="22"/>
        <end position="44"/>
    </location>
</feature>
<organism evidence="2">
    <name type="scientific">Setaria italica</name>
    <name type="common">Foxtail millet</name>
    <name type="synonym">Panicum italicum</name>
    <dbReference type="NCBI Taxonomy" id="4555"/>
    <lineage>
        <taxon>Eukaryota</taxon>
        <taxon>Viridiplantae</taxon>
        <taxon>Streptophyta</taxon>
        <taxon>Embryophyta</taxon>
        <taxon>Tracheophyta</taxon>
        <taxon>Spermatophyta</taxon>
        <taxon>Magnoliopsida</taxon>
        <taxon>Liliopsida</taxon>
        <taxon>Poales</taxon>
        <taxon>Poaceae</taxon>
        <taxon>PACMAD clade</taxon>
        <taxon>Panicoideae</taxon>
        <taxon>Panicodae</taxon>
        <taxon>Paniceae</taxon>
        <taxon>Cenchrinae</taxon>
        <taxon>Setaria</taxon>
    </lineage>
</organism>
<dbReference type="OrthoDB" id="696330at2759"/>